<dbReference type="Pfam" id="PF22507">
    <property type="entry name" value="DUF6994"/>
    <property type="match status" value="1"/>
</dbReference>
<name>A0A6J6S208_9ZZZZ</name>
<dbReference type="InterPro" id="IPR054263">
    <property type="entry name" value="DUF6994"/>
</dbReference>
<protein>
    <submittedName>
        <fullName evidence="1">Unannotated protein</fullName>
    </submittedName>
</protein>
<sequence>MVSIDITLDFKTECPEKGKDPDVYSPSLRQYHKVLWSKPLPDGTIFELDASGSPVSRYLVHESARGTIRLSSDSITTRMLNRPRVRKLVEELPEGAVRPHRGYTIGSALVFPANRVQGRMTINGARGFLLTIADRFDLTLECIRRHYAGETSPLARTLEEHSLFFALFEDFENYVEFFLLQDLLTSSGTIDYWLPFQDFRRSAVPKTSSDYVRFRSATENFIDRRNQRVEAWTREHLS</sequence>
<proteinExistence type="predicted"/>
<reference evidence="1" key="1">
    <citation type="submission" date="2020-05" db="EMBL/GenBank/DDBJ databases">
        <authorList>
            <person name="Chiriac C."/>
            <person name="Salcher M."/>
            <person name="Ghai R."/>
            <person name="Kavagutti S V."/>
        </authorList>
    </citation>
    <scope>NUCLEOTIDE SEQUENCE</scope>
</reference>
<evidence type="ECO:0000313" key="1">
    <source>
        <dbReference type="EMBL" id="CAB4729020.1"/>
    </source>
</evidence>
<organism evidence="1">
    <name type="scientific">freshwater metagenome</name>
    <dbReference type="NCBI Taxonomy" id="449393"/>
    <lineage>
        <taxon>unclassified sequences</taxon>
        <taxon>metagenomes</taxon>
        <taxon>ecological metagenomes</taxon>
    </lineage>
</organism>
<dbReference type="AlphaFoldDB" id="A0A6J6S208"/>
<dbReference type="EMBL" id="CAEZYQ010000002">
    <property type="protein sequence ID" value="CAB4729020.1"/>
    <property type="molecule type" value="Genomic_DNA"/>
</dbReference>
<gene>
    <name evidence="1" type="ORF">UFOPK2761_00360</name>
</gene>
<accession>A0A6J6S208</accession>